<gene>
    <name evidence="1" type="ORF">EJP67_08440</name>
</gene>
<dbReference type="AlphaFoldDB" id="A0A433MGF1"/>
<sequence length="85" mass="9661">MATAQAIDTGEYKLFPSPRNVHRIVFEHQVFVPHPYALIVMNEFGFKGRYSLFSACRMSDGKMGQVATFEDAADVDVFNRKFVPD</sequence>
<dbReference type="RefSeq" id="WP_126021248.1">
    <property type="nucleotide sequence ID" value="NZ_RXFT01000002.1"/>
</dbReference>
<comment type="caution">
    <text evidence="1">The sequence shown here is derived from an EMBL/GenBank/DDBJ whole genome shotgun (WGS) entry which is preliminary data.</text>
</comment>
<evidence type="ECO:0000313" key="2">
    <source>
        <dbReference type="Proteomes" id="UP000281118"/>
    </source>
</evidence>
<protein>
    <submittedName>
        <fullName evidence="1">Uncharacterized protein</fullName>
    </submittedName>
</protein>
<evidence type="ECO:0000313" key="1">
    <source>
        <dbReference type="EMBL" id="RUR67091.1"/>
    </source>
</evidence>
<dbReference type="OrthoDB" id="8795257at2"/>
<accession>A0A433MGF1</accession>
<dbReference type="EMBL" id="RXFT01000002">
    <property type="protein sequence ID" value="RUR67091.1"/>
    <property type="molecule type" value="Genomic_DNA"/>
</dbReference>
<reference evidence="1 2" key="1">
    <citation type="submission" date="2018-12" db="EMBL/GenBank/DDBJ databases">
        <title>The genome sequences of Variovorax guangxiensis DSM 27352.</title>
        <authorList>
            <person name="Gao J."/>
            <person name="Sun J."/>
        </authorList>
    </citation>
    <scope>NUCLEOTIDE SEQUENCE [LARGE SCALE GENOMIC DNA]</scope>
    <source>
        <strain evidence="1 2">DSM 27352</strain>
    </source>
</reference>
<dbReference type="Proteomes" id="UP000281118">
    <property type="component" value="Unassembled WGS sequence"/>
</dbReference>
<proteinExistence type="predicted"/>
<organism evidence="1 2">
    <name type="scientific">Variovorax guangxiensis</name>
    <dbReference type="NCBI Taxonomy" id="1775474"/>
    <lineage>
        <taxon>Bacteria</taxon>
        <taxon>Pseudomonadati</taxon>
        <taxon>Pseudomonadota</taxon>
        <taxon>Betaproteobacteria</taxon>
        <taxon>Burkholderiales</taxon>
        <taxon>Comamonadaceae</taxon>
        <taxon>Variovorax</taxon>
    </lineage>
</organism>
<name>A0A433MGF1_9BURK</name>